<proteinExistence type="predicted"/>
<dbReference type="InterPro" id="IPR032640">
    <property type="entry name" value="AMPK1_CBM"/>
</dbReference>
<keyword evidence="1" id="KW-0677">Repeat</keyword>
<evidence type="ECO:0000256" key="3">
    <source>
        <dbReference type="PROSITE-ProRule" id="PRU00703"/>
    </source>
</evidence>
<reference evidence="5" key="1">
    <citation type="journal article" date="2025" name="Foods">
        <title>Unveiling the Microbial Signatures of Arabica Coffee Cherries: Insights into Ripeness Specific Diversity, Functional Traits, and Implications for Quality and Safety.</title>
        <authorList>
            <consortium name="RefSeq"/>
            <person name="Tenea G.N."/>
            <person name="Cifuentes V."/>
            <person name="Reyes P."/>
            <person name="Cevallos-Vallejos M."/>
        </authorList>
    </citation>
    <scope>NUCLEOTIDE SEQUENCE [LARGE SCALE GENOMIC DNA]</scope>
</reference>
<sequence>MVHKVFTWRYGGGRVFLCGSFNGWTERIQMINVEGCATVFQRILDLQPGYYQYKYLVDDVWRVDEEQHCVQDGFGMINNVAYVEETEILCPSFSAQSLHQNQEYSRLKTGFPVSLTLVCDLLLVWLLTNQGTPSGGSLHKPVFQLPINEIDVLRYRLSLHLSSSTVYDLMPDSGKVFALDVGAAVKQAFHLMYEEGVAVLPLWDEQNTKIVGMLTASDFISILLQLDRNRAILTDEEIEEHTISAWKDIKFRHHREVSGTSQPLCRTALIQAGPDESLKDVALRILHNKISAVPILSSSEDGSCPNLLFIACLSGILKHICRHLRRHLEFLPLLQQPVGNLPLGTWAREIGKSGDRLLLTLRASEPLSSALNLLIQARVSSVPIVDDNGILVDVYCRSDITSLANSNGYTRIQLDQTIISQALEIADVTSQSRYQTCTRFDSLYRVMELLSDQAVRRVIVIEASSRQVEGIITLRDIFSYFLA</sequence>
<feature type="domain" description="CBS" evidence="4">
    <location>
        <begin position="354"/>
        <end position="410"/>
    </location>
</feature>
<dbReference type="GO" id="GO:0009507">
    <property type="term" value="C:chloroplast"/>
    <property type="evidence" value="ECO:0007669"/>
    <property type="project" value="UniProtKB-ARBA"/>
</dbReference>
<evidence type="ECO:0000256" key="2">
    <source>
        <dbReference type="ARBA" id="ARBA00023122"/>
    </source>
</evidence>
<dbReference type="InterPro" id="IPR013783">
    <property type="entry name" value="Ig-like_fold"/>
</dbReference>
<dbReference type="RefSeq" id="XP_071901717.1">
    <property type="nucleotide sequence ID" value="XM_072045616.1"/>
</dbReference>
<dbReference type="PANTHER" id="PTHR13780:SF131">
    <property type="entry name" value="SUCROSE NONFERMENTING 4-LIKE PROTEIN ISOFORM X1"/>
    <property type="match status" value="1"/>
</dbReference>
<evidence type="ECO:0000313" key="5">
    <source>
        <dbReference type="Proteomes" id="UP001652660"/>
    </source>
</evidence>
<dbReference type="InterPro" id="IPR014756">
    <property type="entry name" value="Ig_E-set"/>
</dbReference>
<evidence type="ECO:0000256" key="1">
    <source>
        <dbReference type="ARBA" id="ARBA00022737"/>
    </source>
</evidence>
<dbReference type="Proteomes" id="UP001652660">
    <property type="component" value="Chromosome 4c"/>
</dbReference>
<dbReference type="AlphaFoldDB" id="A0A6P6X9X5"/>
<dbReference type="Pfam" id="PF00571">
    <property type="entry name" value="CBS"/>
    <property type="match status" value="3"/>
</dbReference>
<evidence type="ECO:0000313" key="7">
    <source>
        <dbReference type="RefSeq" id="XP_071901717.1"/>
    </source>
</evidence>
<dbReference type="Pfam" id="PF16561">
    <property type="entry name" value="AMPK1_CBM"/>
    <property type="match status" value="1"/>
</dbReference>
<dbReference type="Gene3D" id="2.60.40.10">
    <property type="entry name" value="Immunoglobulins"/>
    <property type="match status" value="1"/>
</dbReference>
<name>A0A6P6X9X5_COFAR</name>
<feature type="domain" description="CBS" evidence="4">
    <location>
        <begin position="428"/>
        <end position="483"/>
    </location>
</feature>
<dbReference type="PROSITE" id="PS51371">
    <property type="entry name" value="CBS"/>
    <property type="match status" value="3"/>
</dbReference>
<dbReference type="Gene3D" id="3.10.580.10">
    <property type="entry name" value="CBS-domain"/>
    <property type="match status" value="2"/>
</dbReference>
<dbReference type="SUPFAM" id="SSF81296">
    <property type="entry name" value="E set domains"/>
    <property type="match status" value="1"/>
</dbReference>
<organism evidence="5 6">
    <name type="scientific">Coffea arabica</name>
    <name type="common">Arabian coffee</name>
    <dbReference type="NCBI Taxonomy" id="13443"/>
    <lineage>
        <taxon>Eukaryota</taxon>
        <taxon>Viridiplantae</taxon>
        <taxon>Streptophyta</taxon>
        <taxon>Embryophyta</taxon>
        <taxon>Tracheophyta</taxon>
        <taxon>Spermatophyta</taxon>
        <taxon>Magnoliopsida</taxon>
        <taxon>eudicotyledons</taxon>
        <taxon>Gunneridae</taxon>
        <taxon>Pentapetalae</taxon>
        <taxon>asterids</taxon>
        <taxon>lamiids</taxon>
        <taxon>Gentianales</taxon>
        <taxon>Rubiaceae</taxon>
        <taxon>Ixoroideae</taxon>
        <taxon>Gardenieae complex</taxon>
        <taxon>Bertiereae - Coffeeae clade</taxon>
        <taxon>Coffeeae</taxon>
        <taxon>Coffea</taxon>
    </lineage>
</organism>
<evidence type="ECO:0000259" key="4">
    <source>
        <dbReference type="PROSITE" id="PS51371"/>
    </source>
</evidence>
<accession>A0A6P6X9X5</accession>
<protein>
    <submittedName>
        <fullName evidence="6 7">Sucrose nonfermenting 4-like protein isoform X1</fullName>
    </submittedName>
</protein>
<keyword evidence="5" id="KW-1185">Reference proteome</keyword>
<dbReference type="PANTHER" id="PTHR13780">
    <property type="entry name" value="AMP-ACTIVATED PROTEIN KINASE, GAMMA REGULATORY SUBUNIT"/>
    <property type="match status" value="1"/>
</dbReference>
<dbReference type="InterPro" id="IPR050511">
    <property type="entry name" value="AMPK_gamma/SDS23_families"/>
</dbReference>
<dbReference type="SMART" id="SM00116">
    <property type="entry name" value="CBS"/>
    <property type="match status" value="3"/>
</dbReference>
<dbReference type="GeneID" id="113739676"/>
<dbReference type="InterPro" id="IPR000644">
    <property type="entry name" value="CBS_dom"/>
</dbReference>
<evidence type="ECO:0000313" key="6">
    <source>
        <dbReference type="RefSeq" id="XP_027122762.1"/>
    </source>
</evidence>
<dbReference type="SUPFAM" id="SSF54631">
    <property type="entry name" value="CBS-domain pair"/>
    <property type="match status" value="2"/>
</dbReference>
<dbReference type="RefSeq" id="XP_027122762.1">
    <property type="nucleotide sequence ID" value="XM_027266961.1"/>
</dbReference>
<dbReference type="OrthoDB" id="531008at2759"/>
<reference evidence="6" key="2">
    <citation type="submission" date="2025-04" db="UniProtKB">
        <authorList>
            <consortium name="RefSeq"/>
        </authorList>
    </citation>
    <scope>IDENTIFICATION</scope>
    <source>
        <tissue evidence="6 7">Leaves</tissue>
    </source>
</reference>
<dbReference type="InterPro" id="IPR046342">
    <property type="entry name" value="CBS_dom_sf"/>
</dbReference>
<feature type="domain" description="CBS" evidence="4">
    <location>
        <begin position="170"/>
        <end position="232"/>
    </location>
</feature>
<keyword evidence="2 3" id="KW-0129">CBS domain</keyword>
<dbReference type="CDD" id="cd02859">
    <property type="entry name" value="E_set_AMPKbeta_like_N"/>
    <property type="match status" value="1"/>
</dbReference>
<gene>
    <name evidence="6 7" type="primary">LOC113739676</name>
</gene>